<gene>
    <name evidence="2" type="ORF">C0Z18_21510</name>
</gene>
<dbReference type="AlphaFoldDB" id="A0A2N7VIS3"/>
<protein>
    <submittedName>
        <fullName evidence="2">Uncharacterized protein</fullName>
    </submittedName>
</protein>
<comment type="caution">
    <text evidence="2">The sequence shown here is derived from an EMBL/GenBank/DDBJ whole genome shotgun (WGS) entry which is preliminary data.</text>
</comment>
<evidence type="ECO:0000313" key="3">
    <source>
        <dbReference type="Proteomes" id="UP000235616"/>
    </source>
</evidence>
<feature type="region of interest" description="Disordered" evidence="1">
    <location>
        <begin position="188"/>
        <end position="219"/>
    </location>
</feature>
<sequence>MNTGNAKLVWDEDGDGEKATATITNNQNQVVGQVCVDDKTNAVYVTKYDPSTGKPEVDLATGKPETSSFHYDSAGNLINDGSVTSEDRAHIPLDDFDEIHNHFVTLQDGTANTLPISVDIAPDITSPSGHSLTAMLTMPAKPSSNPDHTIDMLFIKAGGIEQDGSTADPKQLTAQFMPEAGTDTTYVSPMPESAPAAAPATAPSHPSDKGWLQDLTSWT</sequence>
<dbReference type="EMBL" id="PNYA01000021">
    <property type="protein sequence ID" value="PMS17040.1"/>
    <property type="molecule type" value="Genomic_DNA"/>
</dbReference>
<organism evidence="2 3">
    <name type="scientific">Trinickia dabaoshanensis</name>
    <dbReference type="NCBI Taxonomy" id="564714"/>
    <lineage>
        <taxon>Bacteria</taxon>
        <taxon>Pseudomonadati</taxon>
        <taxon>Pseudomonadota</taxon>
        <taxon>Betaproteobacteria</taxon>
        <taxon>Burkholderiales</taxon>
        <taxon>Burkholderiaceae</taxon>
        <taxon>Trinickia</taxon>
    </lineage>
</organism>
<name>A0A2N7VIS3_9BURK</name>
<reference evidence="2 3" key="1">
    <citation type="submission" date="2018-01" db="EMBL/GenBank/DDBJ databases">
        <title>Whole genome analyses suggest that Burkholderia sensu lato contains two further novel genera in the rhizoxinica-symbiotica group Mycetohabitans gen. nov., and Trinickia gen. nov.: implications for the evolution of diazotrophy and nodulation in the Burkholderiaceae.</title>
        <authorList>
            <person name="Estrada-de los Santos P."/>
            <person name="Palmer M."/>
            <person name="Chavez-Ramirez B."/>
            <person name="Beukes C."/>
            <person name="Steenkamp E.T."/>
            <person name="Hirsch A.M."/>
            <person name="Manyaka P."/>
            <person name="Maluk M."/>
            <person name="Lafos M."/>
            <person name="Crook M."/>
            <person name="Gross E."/>
            <person name="Simon M.F."/>
            <person name="Bueno dos Reis Junior F."/>
            <person name="Poole P.S."/>
            <person name="Venter S.N."/>
            <person name="James E.K."/>
        </authorList>
    </citation>
    <scope>NUCLEOTIDE SEQUENCE [LARGE SCALE GENOMIC DNA]</scope>
    <source>
        <strain evidence="2 3">GIMN1.004</strain>
    </source>
</reference>
<evidence type="ECO:0000313" key="2">
    <source>
        <dbReference type="EMBL" id="PMS17040.1"/>
    </source>
</evidence>
<dbReference type="Proteomes" id="UP000235616">
    <property type="component" value="Unassembled WGS sequence"/>
</dbReference>
<accession>A0A2N7VIS3</accession>
<proteinExistence type="predicted"/>
<keyword evidence="3" id="KW-1185">Reference proteome</keyword>
<evidence type="ECO:0000256" key="1">
    <source>
        <dbReference type="SAM" id="MobiDB-lite"/>
    </source>
</evidence>
<feature type="compositionally biased region" description="Low complexity" evidence="1">
    <location>
        <begin position="188"/>
        <end position="205"/>
    </location>
</feature>